<feature type="binding site" evidence="4">
    <location>
        <position position="186"/>
    </location>
    <ligand>
        <name>heme b</name>
        <dbReference type="ChEBI" id="CHEBI:60344"/>
    </ligand>
</feature>
<gene>
    <name evidence="6" type="ORF">BJL86_1665</name>
</gene>
<keyword evidence="7" id="KW-1185">Reference proteome</keyword>
<dbReference type="GO" id="GO:0004392">
    <property type="term" value="F:heme oxygenase (decyclizing) activity"/>
    <property type="evidence" value="ECO:0007669"/>
    <property type="project" value="InterPro"/>
</dbReference>
<dbReference type="InterPro" id="IPR002051">
    <property type="entry name" value="Haem_Oase"/>
</dbReference>
<dbReference type="GO" id="GO:0006979">
    <property type="term" value="P:response to oxidative stress"/>
    <property type="evidence" value="ECO:0007669"/>
    <property type="project" value="TreeGrafter"/>
</dbReference>
<evidence type="ECO:0000256" key="2">
    <source>
        <dbReference type="ARBA" id="ARBA00022723"/>
    </source>
</evidence>
<sequence>MTATEVSDATTFSVELKNATARVHEEAEHSTFMDTLLRGDLDAKAGTAALAALHAQYLHVYEALEDAIRAHADSAFLSPLHDARLERTAALRADLDALTTAGVVFEREPSAPTQAYVSELRELGASSSREAAATLAGHHYVRYLGDLSGGQVVSRLVSRAYSIPSESLSFYSFDIDKPKLFKDSYRTALDELPLDDATRAHALEGASNAFAHNTALFRALEPVVAGSSDE</sequence>
<dbReference type="InterPro" id="IPR016084">
    <property type="entry name" value="Haem_Oase-like_multi-hlx"/>
</dbReference>
<dbReference type="AlphaFoldDB" id="A0A173LLQ5"/>
<keyword evidence="2 5" id="KW-0479">Metal-binding</keyword>
<dbReference type="Pfam" id="PF01126">
    <property type="entry name" value="Heme_oxygenase"/>
    <property type="match status" value="1"/>
</dbReference>
<evidence type="ECO:0000313" key="7">
    <source>
        <dbReference type="Proteomes" id="UP000186104"/>
    </source>
</evidence>
<dbReference type="KEGG" id="dtm:BJL86_1665"/>
<dbReference type="PANTHER" id="PTHR10720:SF0">
    <property type="entry name" value="HEME OXYGENASE"/>
    <property type="match status" value="1"/>
</dbReference>
<proteinExistence type="predicted"/>
<name>A0A173LLQ5_9ACTN</name>
<reference evidence="6 7" key="1">
    <citation type="submission" date="2016-06" db="EMBL/GenBank/DDBJ databases">
        <title>Complete genome sequence of a saline-alkali tolerant type strain Dietzia timorensis ID05-A0528T.</title>
        <authorList>
            <person name="Wu X."/>
        </authorList>
    </citation>
    <scope>NUCLEOTIDE SEQUENCE [LARGE SCALE GENOMIC DNA]</scope>
    <source>
        <strain evidence="6 7">ID05-A0528</strain>
    </source>
</reference>
<dbReference type="PRINTS" id="PR00088">
    <property type="entry name" value="HAEMOXYGNASE"/>
</dbReference>
<dbReference type="SUPFAM" id="SSF48613">
    <property type="entry name" value="Heme oxygenase-like"/>
    <property type="match status" value="1"/>
</dbReference>
<dbReference type="Gene3D" id="1.20.910.10">
    <property type="entry name" value="Heme oxygenase-like"/>
    <property type="match status" value="1"/>
</dbReference>
<feature type="binding site" description="axial binding residue" evidence="5">
    <location>
        <position position="24"/>
    </location>
    <ligand>
        <name>heme b</name>
        <dbReference type="ChEBI" id="CHEBI:60344"/>
    </ligand>
    <ligandPart>
        <name>Fe</name>
        <dbReference type="ChEBI" id="CHEBI:18248"/>
    </ligandPart>
</feature>
<evidence type="ECO:0000256" key="5">
    <source>
        <dbReference type="PIRSR" id="PIRSR000343-2"/>
    </source>
</evidence>
<dbReference type="EMBL" id="CP015961">
    <property type="protein sequence ID" value="ANI92441.1"/>
    <property type="molecule type" value="Genomic_DNA"/>
</dbReference>
<dbReference type="GO" id="GO:0006788">
    <property type="term" value="P:heme oxidation"/>
    <property type="evidence" value="ECO:0007669"/>
    <property type="project" value="InterPro"/>
</dbReference>
<protein>
    <submittedName>
        <fullName evidence="6">Heme oxygenase</fullName>
    </submittedName>
</protein>
<evidence type="ECO:0000256" key="1">
    <source>
        <dbReference type="ARBA" id="ARBA00022617"/>
    </source>
</evidence>
<evidence type="ECO:0000256" key="4">
    <source>
        <dbReference type="PIRSR" id="PIRSR000343-1"/>
    </source>
</evidence>
<dbReference type="GO" id="GO:0020037">
    <property type="term" value="F:heme binding"/>
    <property type="evidence" value="ECO:0007669"/>
    <property type="project" value="TreeGrafter"/>
</dbReference>
<organism evidence="6 7">
    <name type="scientific">Dietzia timorensis</name>
    <dbReference type="NCBI Taxonomy" id="499555"/>
    <lineage>
        <taxon>Bacteria</taxon>
        <taxon>Bacillati</taxon>
        <taxon>Actinomycetota</taxon>
        <taxon>Actinomycetes</taxon>
        <taxon>Mycobacteriales</taxon>
        <taxon>Dietziaceae</taxon>
        <taxon>Dietzia</taxon>
    </lineage>
</organism>
<dbReference type="PIRSF" id="PIRSF000343">
    <property type="entry name" value="Haem_Oase"/>
    <property type="match status" value="1"/>
</dbReference>
<dbReference type="GO" id="GO:0046872">
    <property type="term" value="F:metal ion binding"/>
    <property type="evidence" value="ECO:0007669"/>
    <property type="project" value="UniProtKB-KW"/>
</dbReference>
<accession>A0A173LLQ5</accession>
<dbReference type="STRING" id="499555.BJL86_1665"/>
<keyword evidence="3 5" id="KW-0408">Iron</keyword>
<dbReference type="CDD" id="cd19165">
    <property type="entry name" value="HemeO"/>
    <property type="match status" value="1"/>
</dbReference>
<dbReference type="InterPro" id="IPR016053">
    <property type="entry name" value="Haem_Oase-like"/>
</dbReference>
<keyword evidence="1 4" id="KW-0349">Heme</keyword>
<dbReference type="OrthoDB" id="5493802at2"/>
<evidence type="ECO:0000313" key="6">
    <source>
        <dbReference type="EMBL" id="ANI92441.1"/>
    </source>
</evidence>
<dbReference type="Proteomes" id="UP000186104">
    <property type="component" value="Chromosome"/>
</dbReference>
<dbReference type="PANTHER" id="PTHR10720">
    <property type="entry name" value="HEME OXYGENASE"/>
    <property type="match status" value="1"/>
</dbReference>
<evidence type="ECO:0000256" key="3">
    <source>
        <dbReference type="ARBA" id="ARBA00023004"/>
    </source>
</evidence>
<feature type="binding site" evidence="4">
    <location>
        <position position="17"/>
    </location>
    <ligand>
        <name>heme b</name>
        <dbReference type="ChEBI" id="CHEBI:60344"/>
    </ligand>
</feature>
<dbReference type="GO" id="GO:0042167">
    <property type="term" value="P:heme catabolic process"/>
    <property type="evidence" value="ECO:0007669"/>
    <property type="project" value="TreeGrafter"/>
</dbReference>
<dbReference type="RefSeq" id="WP_067471134.1">
    <property type="nucleotide sequence ID" value="NZ_CP015961.1"/>
</dbReference>
<feature type="binding site" evidence="4">
    <location>
        <position position="140"/>
    </location>
    <ligand>
        <name>heme b</name>
        <dbReference type="ChEBI" id="CHEBI:60344"/>
    </ligand>
</feature>